<dbReference type="InterPro" id="IPR017232">
    <property type="entry name" value="NtrY"/>
</dbReference>
<feature type="transmembrane region" description="Helical" evidence="10">
    <location>
        <begin position="83"/>
        <end position="110"/>
    </location>
</feature>
<comment type="subcellular location">
    <subcellularLocation>
        <location evidence="2">Membrane</location>
    </subcellularLocation>
</comment>
<dbReference type="Gene3D" id="3.30.565.10">
    <property type="entry name" value="Histidine kinase-like ATPase, C-terminal domain"/>
    <property type="match status" value="1"/>
</dbReference>
<evidence type="ECO:0000256" key="5">
    <source>
        <dbReference type="ARBA" id="ARBA00022679"/>
    </source>
</evidence>
<keyword evidence="5" id="KW-0808">Transferase</keyword>
<feature type="domain" description="HAMP" evidence="13">
    <location>
        <begin position="272"/>
        <end position="324"/>
    </location>
</feature>
<dbReference type="InterPro" id="IPR000014">
    <property type="entry name" value="PAS"/>
</dbReference>
<organism evidence="14 15">
    <name type="scientific">Candidatus Sulfobium mesophilum</name>
    <dbReference type="NCBI Taxonomy" id="2016548"/>
    <lineage>
        <taxon>Bacteria</taxon>
        <taxon>Pseudomonadati</taxon>
        <taxon>Nitrospirota</taxon>
        <taxon>Nitrospiria</taxon>
        <taxon>Nitrospirales</taxon>
        <taxon>Nitrospiraceae</taxon>
        <taxon>Candidatus Sulfobium</taxon>
    </lineage>
</organism>
<dbReference type="Pfam" id="PF00672">
    <property type="entry name" value="HAMP"/>
    <property type="match status" value="1"/>
</dbReference>
<dbReference type="PROSITE" id="PS50885">
    <property type="entry name" value="HAMP"/>
    <property type="match status" value="1"/>
</dbReference>
<comment type="catalytic activity">
    <reaction evidence="1">
        <text>ATP + protein L-histidine = ADP + protein N-phospho-L-histidine.</text>
        <dbReference type="EC" id="2.7.13.3"/>
    </reaction>
</comment>
<dbReference type="InterPro" id="IPR003660">
    <property type="entry name" value="HAMP_dom"/>
</dbReference>
<evidence type="ECO:0000256" key="4">
    <source>
        <dbReference type="ARBA" id="ARBA00022553"/>
    </source>
</evidence>
<evidence type="ECO:0000259" key="13">
    <source>
        <dbReference type="PROSITE" id="PS50885"/>
    </source>
</evidence>
<dbReference type="InterPro" id="IPR004358">
    <property type="entry name" value="Sig_transdc_His_kin-like_C"/>
</dbReference>
<keyword evidence="15" id="KW-1185">Reference proteome</keyword>
<evidence type="ECO:0000256" key="2">
    <source>
        <dbReference type="ARBA" id="ARBA00004370"/>
    </source>
</evidence>
<dbReference type="InterPro" id="IPR036097">
    <property type="entry name" value="HisK_dim/P_sf"/>
</dbReference>
<evidence type="ECO:0000256" key="7">
    <source>
        <dbReference type="ARBA" id="ARBA00022777"/>
    </source>
</evidence>
<keyword evidence="10" id="KW-0812">Transmembrane</keyword>
<dbReference type="AlphaFoldDB" id="A0A2U3QJN4"/>
<dbReference type="InterPro" id="IPR013767">
    <property type="entry name" value="PAS_fold"/>
</dbReference>
<dbReference type="GO" id="GO:0000155">
    <property type="term" value="F:phosphorelay sensor kinase activity"/>
    <property type="evidence" value="ECO:0007669"/>
    <property type="project" value="InterPro"/>
</dbReference>
<dbReference type="Pfam" id="PF00512">
    <property type="entry name" value="HisKA"/>
    <property type="match status" value="1"/>
</dbReference>
<dbReference type="Gene3D" id="3.30.450.20">
    <property type="entry name" value="PAS domain"/>
    <property type="match status" value="1"/>
</dbReference>
<feature type="transmembrane region" description="Helical" evidence="10">
    <location>
        <begin position="248"/>
        <end position="268"/>
    </location>
</feature>
<dbReference type="SMART" id="SM00388">
    <property type="entry name" value="HisKA"/>
    <property type="match status" value="1"/>
</dbReference>
<evidence type="ECO:0000256" key="8">
    <source>
        <dbReference type="ARBA" id="ARBA00022840"/>
    </source>
</evidence>
<feature type="domain" description="PAS" evidence="12">
    <location>
        <begin position="336"/>
        <end position="403"/>
    </location>
</feature>
<sequence>MKNLRFALLIAVATILILSAVGVELHYMRLEKVPFFTKLIIFILLNLSLVALLVLMFFVGKSLLNVYFERKHRVLGYKFKTKFVGVLVVLTMIPSAFLFIVSSGIVTNYLDRWFDPQIKQPLLYSMDVAKSAYEMQRRQVRSFAEAIASGRTVPEGYSVQHLTEIPEDASDTIRAGFEGKSDVEVISGRQGDIVRAVAPEFRGNKQTGVVVAEFLIGKDISENSEKLNKMYKSYRTLESWSTPIKMNYLLVLSFFTLMTIFMALWVGLKISRGIIDPIQMLAQGTERVAKGDLETNIDVRRDDEIGLLVRSFNKMVKELSESKGSLQRAWVESDRRRLVIEIILENINSGVMYLNAPGEILAVNGAACRILQVSSEEILNKNYSLLLAMLGSEELKETVKNIRVKEFKGLERQIRVTVGDRRVLLRLFITTLMDGQEFLGTLVVFDDLTEVVRAQKALAWQEVARRIAHEIKNPLTPIKLSTDHMIKKWQNKDEDFGQVFDRSTKTIIKEVESLKRLVNEFSRFGKMPEIHKAPALISRIIEGAVNLYRDYKELEITITGTDNEPVVEVDAEQFKRVIINILDNAIQAMQNRGRILIDIRYYSALNRVFIDIADDGPGIREEDKDKLFMPYFSTKRDGTGLGLAIASRVVAEHRGYIRVKDNKPAGTVFSIELPMKEG</sequence>
<evidence type="ECO:0000256" key="6">
    <source>
        <dbReference type="ARBA" id="ARBA00022741"/>
    </source>
</evidence>
<dbReference type="InterPro" id="IPR005467">
    <property type="entry name" value="His_kinase_dom"/>
</dbReference>
<dbReference type="SMART" id="SM00387">
    <property type="entry name" value="HATPase_c"/>
    <property type="match status" value="1"/>
</dbReference>
<keyword evidence="4" id="KW-0597">Phosphoprotein</keyword>
<keyword evidence="6" id="KW-0547">Nucleotide-binding</keyword>
<dbReference type="OrthoDB" id="9781147at2"/>
<evidence type="ECO:0000259" key="12">
    <source>
        <dbReference type="PROSITE" id="PS50112"/>
    </source>
</evidence>
<dbReference type="InterPro" id="IPR003594">
    <property type="entry name" value="HATPase_dom"/>
</dbReference>
<dbReference type="PANTHER" id="PTHR43065:SF46">
    <property type="entry name" value="C4-DICARBOXYLATE TRANSPORT SENSOR PROTEIN DCTB"/>
    <property type="match status" value="1"/>
</dbReference>
<dbReference type="InterPro" id="IPR003661">
    <property type="entry name" value="HisK_dim/P_dom"/>
</dbReference>
<dbReference type="SUPFAM" id="SSF158472">
    <property type="entry name" value="HAMP domain-like"/>
    <property type="match status" value="1"/>
</dbReference>
<evidence type="ECO:0000313" key="15">
    <source>
        <dbReference type="Proteomes" id="UP000245125"/>
    </source>
</evidence>
<evidence type="ECO:0000256" key="1">
    <source>
        <dbReference type="ARBA" id="ARBA00000085"/>
    </source>
</evidence>
<feature type="transmembrane region" description="Helical" evidence="10">
    <location>
        <begin position="39"/>
        <end position="63"/>
    </location>
</feature>
<dbReference type="InterPro" id="IPR035965">
    <property type="entry name" value="PAS-like_dom_sf"/>
</dbReference>
<evidence type="ECO:0000313" key="14">
    <source>
        <dbReference type="EMBL" id="SPQ01626.1"/>
    </source>
</evidence>
<dbReference type="Gene3D" id="6.10.340.10">
    <property type="match status" value="1"/>
</dbReference>
<dbReference type="PANTHER" id="PTHR43065">
    <property type="entry name" value="SENSOR HISTIDINE KINASE"/>
    <property type="match status" value="1"/>
</dbReference>
<evidence type="ECO:0000259" key="11">
    <source>
        <dbReference type="PROSITE" id="PS50109"/>
    </source>
</evidence>
<dbReference type="PROSITE" id="PS50112">
    <property type="entry name" value="PAS"/>
    <property type="match status" value="1"/>
</dbReference>
<dbReference type="GO" id="GO:0005524">
    <property type="term" value="F:ATP binding"/>
    <property type="evidence" value="ECO:0007669"/>
    <property type="project" value="UniProtKB-KW"/>
</dbReference>
<evidence type="ECO:0000256" key="3">
    <source>
        <dbReference type="ARBA" id="ARBA00012438"/>
    </source>
</evidence>
<dbReference type="Pfam" id="PF00989">
    <property type="entry name" value="PAS"/>
    <property type="match status" value="1"/>
</dbReference>
<accession>A0A2U3QJN4</accession>
<dbReference type="NCBIfam" id="TIGR00229">
    <property type="entry name" value="sensory_box"/>
    <property type="match status" value="1"/>
</dbReference>
<feature type="transmembrane region" description="Helical" evidence="10">
    <location>
        <begin position="6"/>
        <end position="27"/>
    </location>
</feature>
<dbReference type="Pfam" id="PF02518">
    <property type="entry name" value="HATPase_c"/>
    <property type="match status" value="1"/>
</dbReference>
<keyword evidence="9" id="KW-0902">Two-component regulatory system</keyword>
<protein>
    <recommendedName>
        <fullName evidence="3">histidine kinase</fullName>
        <ecNumber evidence="3">2.7.13.3</ecNumber>
    </recommendedName>
</protein>
<dbReference type="Proteomes" id="UP000245125">
    <property type="component" value="Unassembled WGS sequence"/>
</dbReference>
<evidence type="ECO:0000256" key="9">
    <source>
        <dbReference type="ARBA" id="ARBA00023012"/>
    </source>
</evidence>
<feature type="domain" description="Histidine kinase" evidence="11">
    <location>
        <begin position="466"/>
        <end position="677"/>
    </location>
</feature>
<proteinExistence type="predicted"/>
<keyword evidence="10" id="KW-0472">Membrane</keyword>
<keyword evidence="10" id="KW-1133">Transmembrane helix</keyword>
<dbReference type="EMBL" id="OUUY01000111">
    <property type="protein sequence ID" value="SPQ01626.1"/>
    <property type="molecule type" value="Genomic_DNA"/>
</dbReference>
<dbReference type="SMART" id="SM00091">
    <property type="entry name" value="PAS"/>
    <property type="match status" value="1"/>
</dbReference>
<dbReference type="EC" id="2.7.13.3" evidence="3"/>
<dbReference type="SUPFAM" id="SSF47384">
    <property type="entry name" value="Homodimeric domain of signal transducing histidine kinase"/>
    <property type="match status" value="1"/>
</dbReference>
<name>A0A2U3QJN4_9BACT</name>
<dbReference type="CDD" id="cd00130">
    <property type="entry name" value="PAS"/>
    <property type="match status" value="1"/>
</dbReference>
<reference evidence="15" key="1">
    <citation type="submission" date="2018-03" db="EMBL/GenBank/DDBJ databases">
        <authorList>
            <person name="Zecchin S."/>
        </authorList>
    </citation>
    <scope>NUCLEOTIDE SEQUENCE [LARGE SCALE GENOMIC DNA]</scope>
</reference>
<keyword evidence="8" id="KW-0067">ATP-binding</keyword>
<dbReference type="GO" id="GO:0006355">
    <property type="term" value="P:regulation of DNA-templated transcription"/>
    <property type="evidence" value="ECO:0007669"/>
    <property type="project" value="InterPro"/>
</dbReference>
<dbReference type="InterPro" id="IPR036890">
    <property type="entry name" value="HATPase_C_sf"/>
</dbReference>
<dbReference type="CDD" id="cd06225">
    <property type="entry name" value="HAMP"/>
    <property type="match status" value="1"/>
</dbReference>
<dbReference type="CDD" id="cd00082">
    <property type="entry name" value="HisKA"/>
    <property type="match status" value="1"/>
</dbReference>
<dbReference type="PRINTS" id="PR00344">
    <property type="entry name" value="BCTRLSENSOR"/>
</dbReference>
<evidence type="ECO:0000256" key="10">
    <source>
        <dbReference type="SAM" id="Phobius"/>
    </source>
</evidence>
<dbReference type="SUPFAM" id="SSF55874">
    <property type="entry name" value="ATPase domain of HSP90 chaperone/DNA topoisomerase II/histidine kinase"/>
    <property type="match status" value="1"/>
</dbReference>
<gene>
    <name evidence="14" type="ORF">NBG4_620018</name>
</gene>
<dbReference type="SMART" id="SM00304">
    <property type="entry name" value="HAMP"/>
    <property type="match status" value="1"/>
</dbReference>
<dbReference type="GO" id="GO:0016020">
    <property type="term" value="C:membrane"/>
    <property type="evidence" value="ECO:0007669"/>
    <property type="project" value="UniProtKB-SubCell"/>
</dbReference>
<keyword evidence="7" id="KW-0418">Kinase</keyword>
<dbReference type="Gene3D" id="1.10.287.130">
    <property type="match status" value="1"/>
</dbReference>
<dbReference type="SUPFAM" id="SSF55785">
    <property type="entry name" value="PYP-like sensor domain (PAS domain)"/>
    <property type="match status" value="1"/>
</dbReference>
<dbReference type="PROSITE" id="PS50109">
    <property type="entry name" value="HIS_KIN"/>
    <property type="match status" value="1"/>
</dbReference>
<dbReference type="PIRSF" id="PIRSF037532">
    <property type="entry name" value="STHK_NtrY"/>
    <property type="match status" value="1"/>
</dbReference>